<feature type="region of interest" description="Disordered" evidence="8">
    <location>
        <begin position="1866"/>
        <end position="1945"/>
    </location>
</feature>
<feature type="chain" id="PRO_5023815539" evidence="9">
    <location>
        <begin position="22"/>
        <end position="7309"/>
    </location>
</feature>
<dbReference type="GO" id="GO:0005509">
    <property type="term" value="F:calcium ion binding"/>
    <property type="evidence" value="ECO:0007669"/>
    <property type="project" value="InterPro"/>
</dbReference>
<evidence type="ECO:0000256" key="9">
    <source>
        <dbReference type="SAM" id="SignalP"/>
    </source>
</evidence>
<feature type="region of interest" description="Disordered" evidence="8">
    <location>
        <begin position="6827"/>
        <end position="6861"/>
    </location>
</feature>
<sequence>MNLLSFRTLFLTRFLLISVCTLHQRFLDLKRRFRERATSLGLNGTKIITQSTPTSALNRTPSSAILQHMSSSHGDQKYEFLTPIQRCLAWIDEHTRTVVNGCYGNTLKGMVVCSLFSYVYYAVEEAARRHEHTHREVKHFQGEIERCRTNHTKTAQPPEDKQLFEEAFRTVEDEYQQLLIACDKRARFLHSLMDFVRLAEQQLLWIRDRESREVSRDWSHYESQLKSNELRTYLHDLMQELKQHEITFSELSVVGSSMILDNHPAVDLVQVYLNTLERHWAWLFQLLGCTEARLEQLSRRETLYQEATQCETSLNKLLDNLRTQFGPSHRPPNKTEGERLRKQLQRLYIDQLRHLLALRLANQPANEIDQFETDLSTFEDELRALGLERPDLDEETNEQHRQLVDHLRQVLDALTCRLQQSSATALPNRVEELEQQIQQHKAWTQDLSRVRAQCLDFDQLVTSTGSGTDAIQATTLPSVAIQSQALCDAIEQLHIAGQSRARLLADADAWLARLTDVDHVLNDCELRLFGCAVHNHGLLPSDGTLEVATHDGLRAVSVEQAHKDLKAVAERLPRLHTELDLLTQQLPDLSKLCSLDAKTGQLDSVLLGPFMSPVNTQLLDANLTVSYRRLATTMREVEQEIAERSPIISMTKLTEAAVTDNSIDSAFGTTLKLFGDSLRHFSAYQSLHEQLTDQLTQLAKRAVGVGELARSIGLESGPDHSLTQAALVQAEEIIAEVDIRLEQVESLNQHVTQLVSVLTSYAQLTQEYRNLVETTFQKSGGYRDYRWSPGFGLFDLPQVLKHVDQITDQYNNQAQYVYDQVHNLYQLIRNSGYTGRLHLSTAPQAKNYRQLYPGEWPREFTRRSERDLNHVEDTDVVHASPSGAQNTIPPVVPHSTQNGTRQIQWELRLGGIENEPIVLLPSIWRMPPEKLRVEAAFRPLLNKPMPTSGAWFVTRLADSKDRGIAGEPLCIGDALRCGLIDPRSQTCQQSSMDRLKPIGWDEAVERGLLTEQAVRVLREPVQLLRGQIVAPANCLIRPVEFSQAVPGSCYVDFTTGRLLPDQRTLVESLVHDGLSTSAFSRLAALLASGICVEFRDSRVSWYDSRGLGCSTQSPDVVKPCLSDWLTAGAYNPVTRRLRVSVLKSATPNSAKFFSEDELTIQRAIDEGLIDPNVPEIVVPMDSSLPQATGVPYRRITLAMSISLGLLDQRKGMWCGIAQWADISVGLESAYAAGLISRAPTLSEAVLSGLLNLFTQSPSGDLHTGLIDAHTGDFLSISEAVQRGLLLGSRLSLMLLQGNKVAAVTLNEALDTGLLNEFGQFVPPDKVGDPVSLWDAVNLGLVRLIHTEVFPPPVGILQPKTSRTQQYYQHPIIQAIRTNLLDATSERILLSETEARQLGLTTEERRVPLRNSPRLANLCDAHSVHLLTAYSGLSYPDGRELTGLDALARGWLKPCNNTSSESKSFGELIDPSTDLSVDVNNGSRWPPTRPLSTSGAQLLLGLSSTRPEYGYLVTRRLITKLTWLGPGLHDDKLIRRAPCSNVPRFPSSTKLSQPLRAENIVAVIDPISGNRLTPDEAVSQHLLDLDLGLYRDPVTGQSSGISEAVHNGRILVDRPNSNSAENVVLPTDLSLNETRTYRIVSVMDPMTGQLVSPDRAIAAGLLDLRSRLYTGTQPNISIDEARQRGFVLAHGISQTTDWTPELGIMMSDETRSSRKPPSLVELIHTGRIIQHPDKRCLVHVPAEARFISLEEAVSIGQLDPDRSLVKNSSTGRWCNLPKAFSNELVDGISGYVNLMPGWISILDAASRGLLSESTSSSLSVNDGPISFDDALDRGLIDPVSSQFRRSSVQSGPCDPTTVSVQEAIERGWLESPAKQKKSTQNGSSTGLTRKRAPSPGLMSVKTPLSSLRKLFRSQSPGKISTLSDTSDGMDTSSRSGRVEMSKPERNKLGTASRFLSLFSTHKPSQTDASSNQGTLKRPRKAKPHVAVTLQERNCVLYAFYYLHDEVRVEAAITDTMLREGRINLRNATVCHPVHGRFVPISEALTNGFVFGIVFTRGQRSSQLNMESEVDTAPVVHEPVFWLEVFHHRHDIYQLERVYDPYDKRLIEVEDALIKGIIDPIHCTYTHPVTGDLYSVEDALYCGWIQALPVGNPPPFEPERNTFDHIHVRTVEEGFTFTTITRTLPFIPPTKTDTQPSPLLIQSNGVRTTMSLKRHIPGEPLPQFHPTLRIGISQPVYHLKPGFQFTPQGDIQDINTKNRYNVMEAIALKFVTPLVSGDQLPRQSPDGVEPEDRTSLPKHPRFSPSLLNGDGRYSTHAGFDPSVQVQLTDSSTAPVLSLSLVRYQQSFNVPSVQGQPKTWLPRYITLETATKRGWLDPVTGQLHTQSGRTTKIHLLEAVEQGIIDPVQILVRFVQPMESDLQLEALYGDEHVTAYYSLATVLEAATYIYQTAGYPTSIHQWRKTLMSAVLHSVKTPMIGAGAAKVKVEPLLSEKDYKFLEDVCTDHNGEAYRQSVESVDNTRERQHTKLITAYQAMHIFNQPSRPYALQVEYRGSRLPIAHAIELGLLKKETPIVQQPSEQEPGLQYTAINNEIKLVFTEKETTEHPVEVSEPWGITKHMTDENKLETTKIISNISSKHPAERENDKNKHIEKQHRKTTDRQKNHQKQPESTDRNQEPDDNKQPHAAGGRTPGENITNKKSPRAKSDMQAARSVLHLSTSAVSGTASVPGLFESSKLADSDASEIPVAGVSSDGPDVCVDLRGSSISEPAVVVGAAEADSAVVSETATVSDGRAICDGVSVDEDVSGLAVSSVVDVDGSQLSAGDASVLRAAPAGSVICPSSDSGLAETDFPDAGAVGSVSVVDMSPPVSPVSTAAADAAVSLTLSDALAAGLVSPASGLVRVPGTDRYLSLSDAVGAGVISGEDSLIRDPDSGGLKKLGEMLLLGAMSPAALIAHAVHSLRGPSDSSVPVGSDVRFAADVADGVASAVSGTASVPGLFESSKLADSDASEIPVAGVSSDGPDVCVDLRGSSISEPAVVVGAAEADSAVVSETATVSDGRAICDGVSVDEDVSGLAVSSVVDLHDSLSAVGYLGFFRRFSVGFSSDLLSCSISKLDLDVLFNQLMVSLNKEVEWIANCEDALSQLGLVSLDDSSNRKLLSAHQDMVDHLNRKQASVFSVVFQAEQFIGSSHDSMSSDSLDRLHKKAEEVRKRLNRVHQEAESRTRTLIACFDALEHLTYKLQDVRTILRQLEVATDVPDEKSPANHFLNLFNEDDLQAEISRLKETMTQAVNSVAEVKSLPRLAGAFLGCVNRYTKSKNAFREALYDRLDRTEKSKSVEDDEQLERTVYGTVRQADDRLIYLIEKTRERLHRLLLVQDKYKDFIDELRGHRGTLDSIGKKFRSKDLKHTSVIQESELLGVNECDQLRSETDALVELLIQLVPVEHALQMIQKDVFPRLCQQMIEACFSEPSVRELVARPLSTELKRAAQLREAMDQESAERIRLLANHQTVADTLDAITKCVENVDQLLSAPSSDELSVDCTAYNEADTRLAVQHMTLDVTRDRVQSILKEASREEGAMNKTEWNTARVFAEQIDKLNKRLTAATEQVHNRLQNLTASHDLLVKCRCEATDLNRWIDLTLALLDSPSFLRSSERQLEDGLEKIKAQIGPRKTQISEIHHLIDMLPTNTHPAVNTELISIVSDLESRLNQLEHKLDMVQQNLSSREARHTPYAAAVQAAEDWLVAIEGTFNALSPIALSLYELHRQLTEAEQLVDRWKGYKDHMNEVYRLGASYDSSLQFHDCMSATPDGAGNPISIGTFHHILFGTWKSELPCAFTSPTFYKSRLTVFFHLRNIGMRCARFRSLCQTVRTYYVIVITPSVYTSYSSCNPFSPVANISYIAEPNDVVREMEAMRERYAHLGTRLHERQMEVQKTAKEVAALEQQQQDLLSWLGKRVQMLVGQSKRLISLQAMEDAITEAKNIHEEISAGMSGLDDFRQQASTILHNRGYVSGSSELRHAVTDTERHWSTALNVATERRCRLELLVKDAMDFASLGNKLSQQLRQMCVAARALPPIDHTGLDSAPSHLKEIRVLEKDLDSLTSDLGQLRVLGKRLTDRLLPPVVAELRVGQTIHELTSMYDQVKDELATKAGQYEAILGPTFQFEQLLNRITDLVGHVQARVNEPPVSPTEAKELETFMEQALHLLHKARALCDKLCAVTTDPSLQFELKTKTIEQEIEQNLIALRQVDSKPPVGSASLSQFELVKSQLELLGHAIASKQMQLKVINSEPAALSVRLNQLELWTESQFAELTHPLQPSGAFLSEPTQLAASERRFASVLDAVHEKQVDLEQIRRKLLDMATTLEQKPMIDTLLARADVLNGSLTQLGADIYKRLNQVSTIRNSYSCAQEAVANYRQAVDDTETRWISLQQGLLTVKSQEHAGVTPSAVPDSSQKVELLNQLGDLQCEMCILLDETAIPDASSPPSPTVRVVQTLRQLESALKAGGDTDARCSMAGLKSDIAATQQRIEAMVQSVTNDLGLSDGSLSANTTVNLMKRFNAISRQIQAFKDRLSNFPTNTPGMDPETVRERMQSLNEIHEDLAICKNTIGNLRNQLQSRTLEVAGVSAIPVTDLLNRLERLDEDTSRLDQQSRQQMSELDDRLPRTEQLTALCRQLATVVDQARKAYIQRSNGSLDTEGDSKQSSNTEELVRQMQDKRQAMRSLSRHLSGTYSEDLMQHQLEAEITAAEHVVAQLTEQLTAQNTIGNLRNQLQSRTLEVAGVSAIPVTDLLNRLERLDEDTSRLDQQSRQQMSELDDRLPRTEQLTALCRQLATVVDQARKASIQRSNGSLDTEGDSKQSSNTEELVRQMQDKRQAMRSLSRHLSGTYSEDLMQHQLEAEITAAEHVVAQLTEQLTAQVVNQSDGNSSRLDQMSQSVMRLQGNFDKLRTDFDEYFAQLVTRSDHSSARDNYRLLQTRVDSHSKSVDHLVALLDSFVTNDQQTAIRKDNLAKQLRGMQDGCKDLSDRIQVQLQQSFNAEQTQQQLLDKIQTASVWLSETRDKFDHNEPTIAELSSAADSQLVANVKAQLKEARDLVKEVDARRKTFDSLRKEGDLLISSNRVLDAEKIREKLSSLDDAYLELRSDVHQRLSALETALPIIQRLASALATLSLRLPAAESRLATLRGNDEPINLKRIAVDQLEMELTSILNPQAQLVRTAWHRLQELCLPPFTFARVCVASNITHAELIASELERFDRFVEQVSELAMTLNSTRHQTAALLSKMDAEVMWLDAALKRLDPNATESAPVVNQSAADENQFIGVGDAAVELPSEDVDLFTKYPPLAVLPAQYESLIRLRDRLAQFRQGWTKRQAVDTGELLVKAHSLLQASGVRIGMSGVLQTTDKLSRQLLLAVDLVTKRVAQLDTRVGQAELRIAEASPLAKSFHEDNTELADWLSECETALEQLTFPGNAAELEEHPVVQDLDAEHKLHGKVKALDEKIEAYKTVLDRIIRTSSPLIELVGHNDGSLIRAETVRVTERFSQLQKAVRARLVSVETSLKQSDEIAEQLNMMTDLFASIAEQASHLGVSVCPGSLQTRSATTPIDLVDLTQKPDMLESVNLGPAVGWDRLRPMVSVQPDQLEDQLNETKALLEALDQRLPELEALTNCVRAQLEPKLLTHTAQRSQDSDSSALVDPFTVDSVLRNSEKLQTDWLALRSQLQSRVRKLSSVHETAVKEFWPIVSELHDAFLEASETLRLITAGCRLDTPAIRRDPVDPASYVEQRADLENLMQTLDQLSARLLACDKTGDHLIYLISLDSPMDDGALKLRSEEEQAIRDEVNCALRDLKVQHKNLLTNSQQLANKIDKHEIAAKQFKAGLDGFIEWLSCQEVKWDQFEPISNDATTVLRQLEEIVTWTDGLLHKHTELEALNWAASQLASLQLDDPCLSSAVEPTASVTTLPSSLQADLAGANRRWDTLLDSGNHRRHRLQTVLLGLGEFDHALNALISWMRQAQSNIDKIPVRRGNIRGLEADLARIKVLQNNINNHQLAVVRLHDQAKKHVIKPEIVSSLAAASTSTVGDSFENMSTTERLVLMNTAWEQLKNSSREKQQLLEEALRETFNFHGQFDRLVRRCRQLEARLPSAGSRTMGCLPDSARDQLRRFMEVYDGLIEIGNELSDLRKTSAALLVSGASSTEEAPEHLIGALDRFVDHHTQVLRRAAAIRDQLRTSLNEVEQFHTELAEMIKWLTLMERTLAQQKPVSRIVARLGPLILEHTSFRKDIASHREELLALDRMAAHIQCNAQKQDTVLVKNLLASVHNRWEQLLSRSAERTRHLNIGLKEAQTFLNNWTSLTDWLKEQVVSLEERSMNIATRPEAVAHQLAQHREFQRALGARNIAFDATRRYARHLRDRAPACDHVELDDMITELKHLWHTVCSLSLDRHRALEEALLSAGLYKEALQSLGDWLAKVEPQLAEHQVGVFGDVETVEQLIDAHRRLTNELNQRADWIASVREAAEDLMAKAGRNTTGQLDVAAIRGQVNHVNGVWNRVQTLSEKRGKRLDEALKLAVQFQEMCRSLMDYFAGAEHVIRRLAALPTYDDVCEDEPTTTIAETTASTKVAKVDTGAPESLAGAIEAHKQTHANLMDQAERVEATLQLGNQLLTQAHPEAIPRLRQWIHTLQSRWTDLTNWSNQRGDRLQMATDEQRRRKLLGSELMEWITTTQRHVDREPTITFEDAVKDAAVRVASANGHIPWDLKTDNSEPSSAEVSDKVIKVSPSVGEASTVATFRTLPLSEITEPQLIERLLSEQIELEQEVEMRRSVLESILKHAKRRSISRVPVPRTSTARRGRSAFKPPGRLPISRTSEPVNPEPTFVSASANHLYHRWNHLERSLQNRRSKLQDRLAYLKEVEKMKNFQFENWRQRYVAWLNQNKARVVDLFHRKDKDRDGRLTYSEFIDGILEMKFQTNRVELQAVAEIFDANGDGYIDYRECMDALRAGYVASRLATYSGSSQLSLSQIGRTDEEAINDEVRRQVGLCTCHNTYQICKTTNNTYRFGNSQKLRMVRILRSAVMVRVGGGWVNLDEFLAKNDPCRASEWKSVVELHERRLVGDRTAIFRTKPSSRTSLGKLSSHGSSVSSVAALNRSESAENPPSPTTNISVDARGRRASVVSLPFPASQNDNHNFDIFDSQSLSGVGRTVVDSTVADRSSRPPSRLSVTSSLPGASTSIPKLKLYPTPKAPCGCAANPPSKPSSQASSHSDVNEEQPDQSTESLHSATRTICSSFASASLKSATVKSSSVPKQPSKYDITSSHPKKRPT</sequence>
<dbReference type="GO" id="GO:0008017">
    <property type="term" value="F:microtubule binding"/>
    <property type="evidence" value="ECO:0007669"/>
    <property type="project" value="InterPro"/>
</dbReference>
<dbReference type="SUPFAM" id="SSF143575">
    <property type="entry name" value="GAS2 domain-like"/>
    <property type="match status" value="1"/>
</dbReference>
<feature type="region of interest" description="Disordered" evidence="8">
    <location>
        <begin position="7280"/>
        <end position="7309"/>
    </location>
</feature>
<dbReference type="InterPro" id="IPR003108">
    <property type="entry name" value="GAR_dom"/>
</dbReference>
<feature type="compositionally biased region" description="Polar residues" evidence="8">
    <location>
        <begin position="7135"/>
        <end position="7150"/>
    </location>
</feature>
<feature type="coiled-coil region" evidence="7">
    <location>
        <begin position="3477"/>
        <end position="3504"/>
    </location>
</feature>
<dbReference type="CDD" id="cd00051">
    <property type="entry name" value="EFh"/>
    <property type="match status" value="1"/>
</dbReference>
<feature type="compositionally biased region" description="Basic and acidic residues" evidence="8">
    <location>
        <begin position="4702"/>
        <end position="4712"/>
    </location>
</feature>
<feature type="compositionally biased region" description="Polar residues" evidence="8">
    <location>
        <begin position="1960"/>
        <end position="1973"/>
    </location>
</feature>
<feature type="domain" description="GAR" evidence="11">
    <location>
        <begin position="7012"/>
        <end position="7084"/>
    </location>
</feature>
<dbReference type="GO" id="GO:0005737">
    <property type="term" value="C:cytoplasm"/>
    <property type="evidence" value="ECO:0007669"/>
    <property type="project" value="TreeGrafter"/>
</dbReference>
<name>A0A5J4NTZ4_9TREM</name>
<dbReference type="GO" id="GO:0045104">
    <property type="term" value="P:intermediate filament cytoskeleton organization"/>
    <property type="evidence" value="ECO:0007669"/>
    <property type="project" value="InterPro"/>
</dbReference>
<comment type="subcellular location">
    <subcellularLocation>
        <location evidence="1">Cytoplasm</location>
        <location evidence="1">Cytoskeleton</location>
    </subcellularLocation>
</comment>
<feature type="compositionally biased region" description="Polar residues" evidence="8">
    <location>
        <begin position="7258"/>
        <end position="7267"/>
    </location>
</feature>
<feature type="region of interest" description="Disordered" evidence="8">
    <location>
        <begin position="2630"/>
        <end position="2709"/>
    </location>
</feature>
<dbReference type="InterPro" id="IPR011992">
    <property type="entry name" value="EF-hand-dom_pair"/>
</dbReference>
<proteinExistence type="predicted"/>
<evidence type="ECO:0000259" key="10">
    <source>
        <dbReference type="PROSITE" id="PS50222"/>
    </source>
</evidence>
<evidence type="ECO:0000256" key="4">
    <source>
        <dbReference type="ARBA" id="ARBA00022737"/>
    </source>
</evidence>
<evidence type="ECO:0000256" key="5">
    <source>
        <dbReference type="ARBA" id="ARBA00022837"/>
    </source>
</evidence>
<feature type="coiled-coil region" evidence="7">
    <location>
        <begin position="3690"/>
        <end position="3724"/>
    </location>
</feature>
<dbReference type="GO" id="GO:0042060">
    <property type="term" value="P:wound healing"/>
    <property type="evidence" value="ECO:0007669"/>
    <property type="project" value="TreeGrafter"/>
</dbReference>
<keyword evidence="2" id="KW-0963">Cytoplasm</keyword>
<dbReference type="InterPro" id="IPR018247">
    <property type="entry name" value="EF_Hand_1_Ca_BS"/>
</dbReference>
<feature type="domain" description="EF-hand" evidence="10">
    <location>
        <begin position="6921"/>
        <end position="6956"/>
    </location>
</feature>
<dbReference type="SUPFAM" id="SSF46966">
    <property type="entry name" value="Spectrin repeat"/>
    <property type="match status" value="14"/>
</dbReference>
<feature type="region of interest" description="Disordered" evidence="8">
    <location>
        <begin position="4684"/>
        <end position="4718"/>
    </location>
</feature>
<evidence type="ECO:0000256" key="8">
    <source>
        <dbReference type="SAM" id="MobiDB-lite"/>
    </source>
</evidence>
<dbReference type="Gene3D" id="1.20.58.60">
    <property type="match status" value="14"/>
</dbReference>
<dbReference type="SUPFAM" id="SSF47473">
    <property type="entry name" value="EF-hand"/>
    <property type="match status" value="1"/>
</dbReference>
<feature type="signal peptide" evidence="9">
    <location>
        <begin position="1"/>
        <end position="21"/>
    </location>
</feature>
<feature type="region of interest" description="Disordered" evidence="8">
    <location>
        <begin position="4835"/>
        <end position="4874"/>
    </location>
</feature>
<feature type="coiled-coil region" evidence="7">
    <location>
        <begin position="5770"/>
        <end position="5797"/>
    </location>
</feature>
<dbReference type="GO" id="GO:0005198">
    <property type="term" value="F:structural molecule activity"/>
    <property type="evidence" value="ECO:0007669"/>
    <property type="project" value="TreeGrafter"/>
</dbReference>
<dbReference type="Pfam" id="PF00435">
    <property type="entry name" value="Spectrin"/>
    <property type="match status" value="4"/>
</dbReference>
<feature type="compositionally biased region" description="Basic and acidic residues" evidence="8">
    <location>
        <begin position="2636"/>
        <end position="2680"/>
    </location>
</feature>
<dbReference type="GO" id="GO:0030056">
    <property type="term" value="C:hemidesmosome"/>
    <property type="evidence" value="ECO:0007669"/>
    <property type="project" value="TreeGrafter"/>
</dbReference>
<dbReference type="InterPro" id="IPR018159">
    <property type="entry name" value="Spectrin/alpha-actinin"/>
</dbReference>
<feature type="coiled-coil region" evidence="7">
    <location>
        <begin position="368"/>
        <end position="417"/>
    </location>
</feature>
<feature type="compositionally biased region" description="Low complexity" evidence="8">
    <location>
        <begin position="7116"/>
        <end position="7130"/>
    </location>
</feature>
<evidence type="ECO:0000256" key="2">
    <source>
        <dbReference type="ARBA" id="ARBA00022490"/>
    </source>
</evidence>
<feature type="compositionally biased region" description="Polar residues" evidence="8">
    <location>
        <begin position="1911"/>
        <end position="1934"/>
    </location>
</feature>
<dbReference type="GO" id="GO:0005886">
    <property type="term" value="C:plasma membrane"/>
    <property type="evidence" value="ECO:0007669"/>
    <property type="project" value="UniProtKB-SubCell"/>
</dbReference>
<dbReference type="PANTHER" id="PTHR23169:SF23">
    <property type="entry name" value="SHORT STOP, ISOFORM H"/>
    <property type="match status" value="1"/>
</dbReference>
<dbReference type="Pfam" id="PF02187">
    <property type="entry name" value="GAS2"/>
    <property type="match status" value="1"/>
</dbReference>
<keyword evidence="13" id="KW-1185">Reference proteome</keyword>
<dbReference type="SMART" id="SM00150">
    <property type="entry name" value="SPEC"/>
    <property type="match status" value="15"/>
</dbReference>
<reference evidence="12 13" key="1">
    <citation type="journal article" date="2019" name="Gigascience">
        <title>Whole-genome sequence of the oriental lung fluke Paragonimus westermani.</title>
        <authorList>
            <person name="Oey H."/>
            <person name="Zakrzewski M."/>
            <person name="Narain K."/>
            <person name="Devi K.R."/>
            <person name="Agatsuma T."/>
            <person name="Nawaratna S."/>
            <person name="Gobert G.N."/>
            <person name="Jones M.K."/>
            <person name="Ragan M.A."/>
            <person name="McManus D.P."/>
            <person name="Krause L."/>
        </authorList>
    </citation>
    <scope>NUCLEOTIDE SEQUENCE [LARGE SCALE GENOMIC DNA]</scope>
    <source>
        <strain evidence="12 13">IND2009</strain>
    </source>
</reference>
<dbReference type="SMART" id="SM00250">
    <property type="entry name" value="PLEC"/>
    <property type="match status" value="7"/>
</dbReference>
<dbReference type="SMART" id="SM00243">
    <property type="entry name" value="GAS2"/>
    <property type="match status" value="1"/>
</dbReference>
<keyword evidence="4" id="KW-0677">Repeat</keyword>
<dbReference type="PROSITE" id="PS50222">
    <property type="entry name" value="EF_HAND_2"/>
    <property type="match status" value="2"/>
</dbReference>
<keyword evidence="3" id="KW-0597">Phosphoprotein</keyword>
<dbReference type="PANTHER" id="PTHR23169">
    <property type="entry name" value="ENVOPLAKIN"/>
    <property type="match status" value="1"/>
</dbReference>
<evidence type="ECO:0000256" key="6">
    <source>
        <dbReference type="ARBA" id="ARBA00023212"/>
    </source>
</evidence>
<dbReference type="Gene3D" id="3.90.1290.10">
    <property type="entry name" value="Plakin repeat"/>
    <property type="match status" value="3"/>
</dbReference>
<feature type="region of interest" description="Disordered" evidence="8">
    <location>
        <begin position="2275"/>
        <end position="2308"/>
    </location>
</feature>
<evidence type="ECO:0000313" key="12">
    <source>
        <dbReference type="EMBL" id="KAA3679076.1"/>
    </source>
</evidence>
<evidence type="ECO:0000259" key="11">
    <source>
        <dbReference type="PROSITE" id="PS51460"/>
    </source>
</evidence>
<dbReference type="InterPro" id="IPR001101">
    <property type="entry name" value="Plectin_repeat"/>
</dbReference>
<keyword evidence="9" id="KW-0732">Signal</keyword>
<dbReference type="Proteomes" id="UP000324629">
    <property type="component" value="Unassembled WGS sequence"/>
</dbReference>
<dbReference type="PROSITE" id="PS51460">
    <property type="entry name" value="GAR"/>
    <property type="match status" value="1"/>
</dbReference>
<feature type="compositionally biased region" description="Basic and acidic residues" evidence="8">
    <location>
        <begin position="1935"/>
        <end position="1945"/>
    </location>
</feature>
<protein>
    <submittedName>
        <fullName evidence="12">Dystonin</fullName>
    </submittedName>
</protein>
<feature type="coiled-coil region" evidence="7">
    <location>
        <begin position="5074"/>
        <end position="5137"/>
    </location>
</feature>
<dbReference type="InterPro" id="IPR043197">
    <property type="entry name" value="Plakin"/>
</dbReference>
<organism evidence="12 13">
    <name type="scientific">Paragonimus westermani</name>
    <dbReference type="NCBI Taxonomy" id="34504"/>
    <lineage>
        <taxon>Eukaryota</taxon>
        <taxon>Metazoa</taxon>
        <taxon>Spiralia</taxon>
        <taxon>Lophotrochozoa</taxon>
        <taxon>Platyhelminthes</taxon>
        <taxon>Trematoda</taxon>
        <taxon>Digenea</taxon>
        <taxon>Plagiorchiida</taxon>
        <taxon>Troglotremata</taxon>
        <taxon>Troglotrematidae</taxon>
        <taxon>Paragonimus</taxon>
    </lineage>
</organism>
<feature type="region of interest" description="Disordered" evidence="8">
    <location>
        <begin position="7113"/>
        <end position="7153"/>
    </location>
</feature>
<keyword evidence="6" id="KW-0206">Cytoskeleton</keyword>
<comment type="caution">
    <text evidence="12">The sequence shown here is derived from an EMBL/GenBank/DDBJ whole genome shotgun (WGS) entry which is preliminary data.</text>
</comment>
<dbReference type="InterPro" id="IPR036534">
    <property type="entry name" value="GAR_dom_sf"/>
</dbReference>
<keyword evidence="5" id="KW-0106">Calcium</keyword>
<gene>
    <name evidence="12" type="ORF">DEA37_0014208</name>
</gene>
<dbReference type="CDD" id="cd00176">
    <property type="entry name" value="SPEC"/>
    <property type="match status" value="7"/>
</dbReference>
<dbReference type="InterPro" id="IPR002048">
    <property type="entry name" value="EF_hand_dom"/>
</dbReference>
<evidence type="ECO:0000313" key="13">
    <source>
        <dbReference type="Proteomes" id="UP000324629"/>
    </source>
</evidence>
<evidence type="ECO:0000256" key="7">
    <source>
        <dbReference type="SAM" id="Coils"/>
    </source>
</evidence>
<feature type="compositionally biased region" description="Polar residues" evidence="8">
    <location>
        <begin position="7206"/>
        <end position="7219"/>
    </location>
</feature>
<dbReference type="SUPFAM" id="SSF75399">
    <property type="entry name" value="Plakin repeat"/>
    <property type="match status" value="4"/>
</dbReference>
<dbReference type="GO" id="GO:0031122">
    <property type="term" value="P:cytoplasmic microtubule organization"/>
    <property type="evidence" value="ECO:0007669"/>
    <property type="project" value="TreeGrafter"/>
</dbReference>
<keyword evidence="7" id="KW-0175">Coiled coil</keyword>
<feature type="compositionally biased region" description="Polar residues" evidence="8">
    <location>
        <begin position="1877"/>
        <end position="1886"/>
    </location>
</feature>
<dbReference type="PROSITE" id="PS00018">
    <property type="entry name" value="EF_HAND_1"/>
    <property type="match status" value="1"/>
</dbReference>
<feature type="region of interest" description="Disordered" evidence="8">
    <location>
        <begin position="1960"/>
        <end position="1983"/>
    </location>
</feature>
<dbReference type="Gene3D" id="1.10.238.10">
    <property type="entry name" value="EF-hand"/>
    <property type="match status" value="1"/>
</dbReference>
<evidence type="ECO:0000256" key="1">
    <source>
        <dbReference type="ARBA" id="ARBA00004245"/>
    </source>
</evidence>
<dbReference type="EMBL" id="QNGE01000857">
    <property type="protein sequence ID" value="KAA3679076.1"/>
    <property type="molecule type" value="Genomic_DNA"/>
</dbReference>
<evidence type="ECO:0000256" key="3">
    <source>
        <dbReference type="ARBA" id="ARBA00022553"/>
    </source>
</evidence>
<feature type="compositionally biased region" description="Low complexity" evidence="8">
    <location>
        <begin position="7235"/>
        <end position="7250"/>
    </location>
</feature>
<feature type="region of interest" description="Disordered" evidence="8">
    <location>
        <begin position="7193"/>
        <end position="7267"/>
    </location>
</feature>
<dbReference type="InterPro" id="IPR002017">
    <property type="entry name" value="Spectrin_repeat"/>
</dbReference>
<feature type="domain" description="EF-hand" evidence="10">
    <location>
        <begin position="6957"/>
        <end position="6992"/>
    </location>
</feature>
<dbReference type="SMART" id="SM00054">
    <property type="entry name" value="EFh"/>
    <property type="match status" value="2"/>
</dbReference>
<feature type="compositionally biased region" description="Low complexity" evidence="8">
    <location>
        <begin position="7285"/>
        <end position="7296"/>
    </location>
</feature>
<accession>A0A5J4NTZ4</accession>
<dbReference type="GO" id="GO:0005882">
    <property type="term" value="C:intermediate filament"/>
    <property type="evidence" value="ECO:0007669"/>
    <property type="project" value="TreeGrafter"/>
</dbReference>
<feature type="compositionally biased region" description="Basic and acidic residues" evidence="8">
    <location>
        <begin position="4858"/>
        <end position="4868"/>
    </location>
</feature>
<dbReference type="Gene3D" id="3.30.920.20">
    <property type="entry name" value="Gas2-like domain"/>
    <property type="match status" value="1"/>
</dbReference>
<dbReference type="InterPro" id="IPR035915">
    <property type="entry name" value="Plakin_repeat_sf"/>
</dbReference>